<dbReference type="EMBL" id="SNVV01000018">
    <property type="protein sequence ID" value="TDN47751.1"/>
    <property type="molecule type" value="Genomic_DNA"/>
</dbReference>
<keyword evidence="2" id="KW-1185">Reference proteome</keyword>
<evidence type="ECO:0000313" key="2">
    <source>
        <dbReference type="Proteomes" id="UP000295129"/>
    </source>
</evidence>
<proteinExistence type="predicted"/>
<name>A0A4R6DRN0_9RHOO</name>
<dbReference type="OrthoDB" id="9181802at2"/>
<dbReference type="Proteomes" id="UP000295129">
    <property type="component" value="Unassembled WGS sequence"/>
</dbReference>
<sequence>MAVLHPLKYRSLTLLLEALATPIAAGRLVLSQQWRDNEQALGLHLPDDSRLSAFVFTYGQGPGRYGVDLDFPEAADAATAGVPLVQEDLSLERLLDVLRTHFDLAEHA</sequence>
<protein>
    <submittedName>
        <fullName evidence="1">Uncharacterized protein</fullName>
    </submittedName>
</protein>
<accession>A0A4R6DRN0</accession>
<organism evidence="1 2">
    <name type="scientific">Azoarcus indigens</name>
    <dbReference type="NCBI Taxonomy" id="29545"/>
    <lineage>
        <taxon>Bacteria</taxon>
        <taxon>Pseudomonadati</taxon>
        <taxon>Pseudomonadota</taxon>
        <taxon>Betaproteobacteria</taxon>
        <taxon>Rhodocyclales</taxon>
        <taxon>Zoogloeaceae</taxon>
        <taxon>Azoarcus</taxon>
    </lineage>
</organism>
<reference evidence="1 2" key="1">
    <citation type="submission" date="2019-03" db="EMBL/GenBank/DDBJ databases">
        <title>Genomic Encyclopedia of Type Strains, Phase IV (KMG-IV): sequencing the most valuable type-strain genomes for metagenomic binning, comparative biology and taxonomic classification.</title>
        <authorList>
            <person name="Goeker M."/>
        </authorList>
    </citation>
    <scope>NUCLEOTIDE SEQUENCE [LARGE SCALE GENOMIC DNA]</scope>
    <source>
        <strain evidence="1 2">DSM 12121</strain>
    </source>
</reference>
<dbReference type="RefSeq" id="WP_133594045.1">
    <property type="nucleotide sequence ID" value="NZ_SNVV01000018.1"/>
</dbReference>
<gene>
    <name evidence="1" type="ORF">C7389_11860</name>
</gene>
<evidence type="ECO:0000313" key="1">
    <source>
        <dbReference type="EMBL" id="TDN47751.1"/>
    </source>
</evidence>
<comment type="caution">
    <text evidence="1">The sequence shown here is derived from an EMBL/GenBank/DDBJ whole genome shotgun (WGS) entry which is preliminary data.</text>
</comment>
<dbReference type="AlphaFoldDB" id="A0A4R6DRN0"/>